<feature type="compositionally biased region" description="Acidic residues" evidence="1">
    <location>
        <begin position="582"/>
        <end position="600"/>
    </location>
</feature>
<feature type="region of interest" description="Disordered" evidence="1">
    <location>
        <begin position="1"/>
        <end position="74"/>
    </location>
</feature>
<feature type="compositionally biased region" description="Pro residues" evidence="1">
    <location>
        <begin position="380"/>
        <end position="408"/>
    </location>
</feature>
<dbReference type="STRING" id="1330018.A0A167SD05"/>
<dbReference type="PANTHER" id="PTHR38887:SF1">
    <property type="entry name" value="RAS MODIFICATION PROTEIN ERF4"/>
    <property type="match status" value="1"/>
</dbReference>
<organism evidence="2 3">
    <name type="scientific">Calocera viscosa (strain TUFC12733)</name>
    <dbReference type="NCBI Taxonomy" id="1330018"/>
    <lineage>
        <taxon>Eukaryota</taxon>
        <taxon>Fungi</taxon>
        <taxon>Dikarya</taxon>
        <taxon>Basidiomycota</taxon>
        <taxon>Agaricomycotina</taxon>
        <taxon>Dacrymycetes</taxon>
        <taxon>Dacrymycetales</taxon>
        <taxon>Dacrymycetaceae</taxon>
        <taxon>Calocera</taxon>
    </lineage>
</organism>
<feature type="compositionally biased region" description="Basic and acidic residues" evidence="1">
    <location>
        <begin position="47"/>
        <end position="64"/>
    </location>
</feature>
<protein>
    <submittedName>
        <fullName evidence="2">Uncharacterized protein</fullName>
    </submittedName>
</protein>
<feature type="compositionally biased region" description="Acidic residues" evidence="1">
    <location>
        <begin position="65"/>
        <end position="74"/>
    </location>
</feature>
<dbReference type="PANTHER" id="PTHR38887">
    <property type="entry name" value="CHROMOSOME 21, WHOLE GENOME SHOTGUN SEQUENCE"/>
    <property type="match status" value="1"/>
</dbReference>
<feature type="region of interest" description="Disordered" evidence="1">
    <location>
        <begin position="341"/>
        <end position="516"/>
    </location>
</feature>
<evidence type="ECO:0000313" key="2">
    <source>
        <dbReference type="EMBL" id="KZP01796.1"/>
    </source>
</evidence>
<accession>A0A167SD05</accession>
<dbReference type="EMBL" id="KV417266">
    <property type="protein sequence ID" value="KZP01796.1"/>
    <property type="molecule type" value="Genomic_DNA"/>
</dbReference>
<evidence type="ECO:0000313" key="3">
    <source>
        <dbReference type="Proteomes" id="UP000076738"/>
    </source>
</evidence>
<dbReference type="AlphaFoldDB" id="A0A167SD05"/>
<gene>
    <name evidence="2" type="ORF">CALVIDRAFT_594475</name>
</gene>
<feature type="region of interest" description="Disordered" evidence="1">
    <location>
        <begin position="582"/>
        <end position="625"/>
    </location>
</feature>
<dbReference type="Proteomes" id="UP000076738">
    <property type="component" value="Unassembled WGS sequence"/>
</dbReference>
<reference evidence="2 3" key="1">
    <citation type="journal article" date="2016" name="Mol. Biol. Evol.">
        <title>Comparative Genomics of Early-Diverging Mushroom-Forming Fungi Provides Insights into the Origins of Lignocellulose Decay Capabilities.</title>
        <authorList>
            <person name="Nagy L.G."/>
            <person name="Riley R."/>
            <person name="Tritt A."/>
            <person name="Adam C."/>
            <person name="Daum C."/>
            <person name="Floudas D."/>
            <person name="Sun H."/>
            <person name="Yadav J.S."/>
            <person name="Pangilinan J."/>
            <person name="Larsson K.H."/>
            <person name="Matsuura K."/>
            <person name="Barry K."/>
            <person name="Labutti K."/>
            <person name="Kuo R."/>
            <person name="Ohm R.A."/>
            <person name="Bhattacharya S.S."/>
            <person name="Shirouzu T."/>
            <person name="Yoshinaga Y."/>
            <person name="Martin F.M."/>
            <person name="Grigoriev I.V."/>
            <person name="Hibbett D.S."/>
        </authorList>
    </citation>
    <scope>NUCLEOTIDE SEQUENCE [LARGE SCALE GENOMIC DNA]</scope>
    <source>
        <strain evidence="2 3">TUFC12733</strain>
    </source>
</reference>
<feature type="compositionally biased region" description="Basic and acidic residues" evidence="1">
    <location>
        <begin position="464"/>
        <end position="480"/>
    </location>
</feature>
<dbReference type="InterPro" id="IPR053221">
    <property type="entry name" value="Burnettramic_acid_biosynth"/>
</dbReference>
<dbReference type="OrthoDB" id="3068835at2759"/>
<name>A0A167SD05_CALVF</name>
<feature type="compositionally biased region" description="Basic and acidic residues" evidence="1">
    <location>
        <begin position="601"/>
        <end position="610"/>
    </location>
</feature>
<keyword evidence="3" id="KW-1185">Reference proteome</keyword>
<evidence type="ECO:0000256" key="1">
    <source>
        <dbReference type="SAM" id="MobiDB-lite"/>
    </source>
</evidence>
<proteinExistence type="predicted"/>
<feature type="compositionally biased region" description="Low complexity" evidence="1">
    <location>
        <begin position="341"/>
        <end position="379"/>
    </location>
</feature>
<sequence>MDKAPNQSYGPPDGPPPDYGPPGYDYGPPPPEKSRSKAQEAGYNLPHDYHDDASSSHAHPRDIGDGEAPEYTEEEAAALWPNMPRAPPARSEKLPLPVAVPQLTGKYDSAFVRAYCAQLQAAGVGMQEWLDFCDGLNIAMVASPPLRVVDKAGMIIGFVPYHWAIIAGTLMQVGAQTAMHVLSKTLSDKFLRRANKEFFGPRGLTVRLCRTEAMRVLVGKDAPAAQQPGKAMQVASKIGMGVENVALRLPIPFAGRIIEAVHKPLAPVDPRSPLGVTQRRMQDLQGFVCPLDFDVPPAKRPEDVIGKMNDFMVKIDNNKALKSQNKAAQKRRLLAIRQGGASAASFSSSSSSSSLQSRGMQPQGYGTPPQGPYGQQGYHSPPPGQFGPPPMGFQGPPPGAYGPPPGAYGPPSGAYGPPPGAYGRPPPVPYGPDPDYGPPPPGGPYGPGPGPMYGSGRHGRREVRHALRQERKAAKWEGRRGMLSSAIGMFTGGDQQQQQPPPMQQHRSVQEVKNDQQMLRAERRAQKGHTRGSGKLARKVMKADRLEYNQTQSLLWIVVLDKELDAQIEGKEVVDNKEDVEYVDESDWDDEIDQEEDEDEAFIKGEKERGGVQNSEEDVMTRYSD</sequence>
<feature type="compositionally biased region" description="Pro residues" evidence="1">
    <location>
        <begin position="416"/>
        <end position="450"/>
    </location>
</feature>